<keyword evidence="12 17" id="KW-0560">Oxidoreductase</keyword>
<feature type="domain" description="Isopropylmalate dehydrogenase-like" evidence="19">
    <location>
        <begin position="5"/>
        <end position="346"/>
    </location>
</feature>
<sequence>MASKQLLVLAGDGIGPEVTGAALMVLDALSHTAGTAIEVKEAAIGGAAIDQTGSPLPESTLQLVDKASAVLLGAVGGPKWASGPRPEAGLLNLRRHMKLWANLRPFEIFPGLEDRSPLKNAAGVKGLFIRELTGGAYFGEPQERGGEGEEAWALDTMIYHRYEIARIVRLGFQLAEEAGVPLTSIDKANVLESSRLWREMVNELHQDFPGVPVVHRLVDSAAMDMVLHPHEFKVVVTENLFGDILSDLSGGLVGSLGLLGSSSVSGVAGTPGLFEPVHGSAPDIAGKGIANPIGAMLSLAALMRWSWQEPEWAMKVESAVKAVIADGLRTPDLGGHATTEDVVNGVIKNLGN</sequence>
<comment type="similarity">
    <text evidence="4">Belongs to the isocitrate and isopropylmalate dehydrogenases family. LeuB type 1 subfamily.</text>
</comment>
<evidence type="ECO:0000256" key="18">
    <source>
        <dbReference type="RuleBase" id="RU004445"/>
    </source>
</evidence>
<dbReference type="SUPFAM" id="SSF53659">
    <property type="entry name" value="Isocitrate/Isopropylmalate dehydrogenase-like"/>
    <property type="match status" value="1"/>
</dbReference>
<proteinExistence type="inferred from homology"/>
<keyword evidence="15 18" id="KW-0100">Branched-chain amino acid biosynthesis</keyword>
<dbReference type="Pfam" id="PF00180">
    <property type="entry name" value="Iso_dh"/>
    <property type="match status" value="1"/>
</dbReference>
<evidence type="ECO:0000256" key="4">
    <source>
        <dbReference type="ARBA" id="ARBA00008319"/>
    </source>
</evidence>
<evidence type="ECO:0000256" key="2">
    <source>
        <dbReference type="ARBA" id="ARBA00001936"/>
    </source>
</evidence>
<dbReference type="GO" id="GO:0000287">
    <property type="term" value="F:magnesium ion binding"/>
    <property type="evidence" value="ECO:0007669"/>
    <property type="project" value="InterPro"/>
</dbReference>
<keyword evidence="10 18" id="KW-0479">Metal-binding</keyword>
<name>A0A2T2XJX9_9FIRM</name>
<comment type="pathway">
    <text evidence="3 18">Amino-acid biosynthesis; L-leucine biosynthesis; L-leucine from 3-methyl-2-oxobutanoate: step 3/4.</text>
</comment>
<dbReference type="GO" id="GO:0051287">
    <property type="term" value="F:NAD binding"/>
    <property type="evidence" value="ECO:0007669"/>
    <property type="project" value="InterPro"/>
</dbReference>
<evidence type="ECO:0000256" key="12">
    <source>
        <dbReference type="ARBA" id="ARBA00023002"/>
    </source>
</evidence>
<evidence type="ECO:0000256" key="9">
    <source>
        <dbReference type="ARBA" id="ARBA00022605"/>
    </source>
</evidence>
<dbReference type="PANTHER" id="PTHR42979:SF1">
    <property type="entry name" value="3-ISOPROPYLMALATE DEHYDROGENASE"/>
    <property type="match status" value="1"/>
</dbReference>
<evidence type="ECO:0000256" key="6">
    <source>
        <dbReference type="ARBA" id="ARBA00013101"/>
    </source>
</evidence>
<dbReference type="Proteomes" id="UP000242972">
    <property type="component" value="Unassembled WGS sequence"/>
</dbReference>
<keyword evidence="14" id="KW-0464">Manganese</keyword>
<comment type="catalytic activity">
    <reaction evidence="1 18">
        <text>(2R,3S)-3-isopropylmalate + NAD(+) = 4-methyl-2-oxopentanoate + CO2 + NADH</text>
        <dbReference type="Rhea" id="RHEA:32271"/>
        <dbReference type="ChEBI" id="CHEBI:16526"/>
        <dbReference type="ChEBI" id="CHEBI:17865"/>
        <dbReference type="ChEBI" id="CHEBI:35121"/>
        <dbReference type="ChEBI" id="CHEBI:57540"/>
        <dbReference type="ChEBI" id="CHEBI:57945"/>
        <dbReference type="EC" id="1.1.1.85"/>
    </reaction>
</comment>
<evidence type="ECO:0000256" key="15">
    <source>
        <dbReference type="ARBA" id="ARBA00023304"/>
    </source>
</evidence>
<dbReference type="GO" id="GO:0003862">
    <property type="term" value="F:3-isopropylmalate dehydrogenase activity"/>
    <property type="evidence" value="ECO:0007669"/>
    <property type="project" value="UniProtKB-UniRule"/>
</dbReference>
<comment type="caution">
    <text evidence="20">The sequence shown here is derived from an EMBL/GenBank/DDBJ whole genome shotgun (WGS) entry which is preliminary data.</text>
</comment>
<reference evidence="20 21" key="1">
    <citation type="journal article" date="2014" name="BMC Genomics">
        <title>Comparison of environmental and isolate Sulfobacillus genomes reveals diverse carbon, sulfur, nitrogen, and hydrogen metabolisms.</title>
        <authorList>
            <person name="Justice N.B."/>
            <person name="Norman A."/>
            <person name="Brown C.T."/>
            <person name="Singh A."/>
            <person name="Thomas B.C."/>
            <person name="Banfield J.F."/>
        </authorList>
    </citation>
    <scope>NUCLEOTIDE SEQUENCE [LARGE SCALE GENOMIC DNA]</scope>
    <source>
        <strain evidence="20">AMDSBA4</strain>
    </source>
</reference>
<evidence type="ECO:0000256" key="10">
    <source>
        <dbReference type="ARBA" id="ARBA00022723"/>
    </source>
</evidence>
<dbReference type="SMART" id="SM01329">
    <property type="entry name" value="Iso_dh"/>
    <property type="match status" value="1"/>
</dbReference>
<gene>
    <name evidence="20" type="primary">leuB</name>
    <name evidence="20" type="ORF">C7B46_03505</name>
</gene>
<evidence type="ECO:0000259" key="19">
    <source>
        <dbReference type="SMART" id="SM01329"/>
    </source>
</evidence>
<dbReference type="FunFam" id="3.40.718.10:FF:000006">
    <property type="entry name" value="3-isopropylmalate dehydrogenase"/>
    <property type="match status" value="1"/>
</dbReference>
<dbReference type="GO" id="GO:0005829">
    <property type="term" value="C:cytosol"/>
    <property type="evidence" value="ECO:0007669"/>
    <property type="project" value="TreeGrafter"/>
</dbReference>
<dbReference type="PANTHER" id="PTHR42979">
    <property type="entry name" value="3-ISOPROPYLMALATE DEHYDROGENASE"/>
    <property type="match status" value="1"/>
</dbReference>
<organism evidence="20 21">
    <name type="scientific">Sulfobacillus benefaciens</name>
    <dbReference type="NCBI Taxonomy" id="453960"/>
    <lineage>
        <taxon>Bacteria</taxon>
        <taxon>Bacillati</taxon>
        <taxon>Bacillota</taxon>
        <taxon>Clostridia</taxon>
        <taxon>Eubacteriales</taxon>
        <taxon>Clostridiales Family XVII. Incertae Sedis</taxon>
        <taxon>Sulfobacillus</taxon>
    </lineage>
</organism>
<keyword evidence="11" id="KW-0460">Magnesium</keyword>
<evidence type="ECO:0000256" key="3">
    <source>
        <dbReference type="ARBA" id="ARBA00004762"/>
    </source>
</evidence>
<dbReference type="EC" id="1.1.1.85" evidence="6 16"/>
<dbReference type="InterPro" id="IPR024084">
    <property type="entry name" value="IsoPropMal-DH-like_dom"/>
</dbReference>
<dbReference type="UniPathway" id="UPA00048">
    <property type="reaction ID" value="UER00072"/>
</dbReference>
<protein>
    <recommendedName>
        <fullName evidence="7 16">3-isopropylmalate dehydrogenase</fullName>
        <ecNumber evidence="6 16">1.1.1.85</ecNumber>
    </recommendedName>
</protein>
<evidence type="ECO:0000256" key="13">
    <source>
        <dbReference type="ARBA" id="ARBA00023027"/>
    </source>
</evidence>
<dbReference type="PROSITE" id="PS00470">
    <property type="entry name" value="IDH_IMDH"/>
    <property type="match status" value="1"/>
</dbReference>
<dbReference type="AlphaFoldDB" id="A0A2T2XJX9"/>
<dbReference type="GO" id="GO:0009098">
    <property type="term" value="P:L-leucine biosynthetic process"/>
    <property type="evidence" value="ECO:0007669"/>
    <property type="project" value="UniProtKB-UniRule"/>
</dbReference>
<dbReference type="NCBIfam" id="TIGR00169">
    <property type="entry name" value="leuB"/>
    <property type="match status" value="1"/>
</dbReference>
<comment type="function">
    <text evidence="18">Catalyzes the oxidation of 3-carboxy-2-hydroxy-4-methylpentanoate (3-isopropylmalate) to 3-carboxy-4-methyl-2-oxopentanoate. The product decarboxylates to 4-methyl-2 oxopentanoate.</text>
</comment>
<evidence type="ECO:0000256" key="14">
    <source>
        <dbReference type="ARBA" id="ARBA00023211"/>
    </source>
</evidence>
<evidence type="ECO:0000313" key="20">
    <source>
        <dbReference type="EMBL" id="PSR34789.1"/>
    </source>
</evidence>
<evidence type="ECO:0000256" key="1">
    <source>
        <dbReference type="ARBA" id="ARBA00000624"/>
    </source>
</evidence>
<evidence type="ECO:0000256" key="16">
    <source>
        <dbReference type="NCBIfam" id="TIGR00169"/>
    </source>
</evidence>
<evidence type="ECO:0000256" key="11">
    <source>
        <dbReference type="ARBA" id="ARBA00022842"/>
    </source>
</evidence>
<evidence type="ECO:0000313" key="21">
    <source>
        <dbReference type="Proteomes" id="UP000242972"/>
    </source>
</evidence>
<keyword evidence="8 18" id="KW-0432">Leucine biosynthesis</keyword>
<dbReference type="Gene3D" id="3.40.718.10">
    <property type="entry name" value="Isopropylmalate Dehydrogenase"/>
    <property type="match status" value="1"/>
</dbReference>
<evidence type="ECO:0000256" key="8">
    <source>
        <dbReference type="ARBA" id="ARBA00022430"/>
    </source>
</evidence>
<comment type="subunit">
    <text evidence="5 18">Homodimer.</text>
</comment>
<dbReference type="InterPro" id="IPR004429">
    <property type="entry name" value="Isopropylmalate_DH"/>
</dbReference>
<evidence type="ECO:0000256" key="17">
    <source>
        <dbReference type="RuleBase" id="RU004443"/>
    </source>
</evidence>
<dbReference type="EMBL" id="PXYW01000006">
    <property type="protein sequence ID" value="PSR34789.1"/>
    <property type="molecule type" value="Genomic_DNA"/>
</dbReference>
<comment type="cofactor">
    <cofactor evidence="2">
        <name>Mn(2+)</name>
        <dbReference type="ChEBI" id="CHEBI:29035"/>
    </cofactor>
</comment>
<keyword evidence="9" id="KW-0028">Amino-acid biosynthesis</keyword>
<evidence type="ECO:0000256" key="5">
    <source>
        <dbReference type="ARBA" id="ARBA00011738"/>
    </source>
</evidence>
<dbReference type="InterPro" id="IPR019818">
    <property type="entry name" value="IsoCit/isopropylmalate_DH_CS"/>
</dbReference>
<evidence type="ECO:0000256" key="7">
    <source>
        <dbReference type="ARBA" id="ARBA00019276"/>
    </source>
</evidence>
<accession>A0A2T2XJX9</accession>
<keyword evidence="13 18" id="KW-0520">NAD</keyword>
<comment type="cofactor">
    <cofactor evidence="18">
        <name>Mg(2+)</name>
        <dbReference type="ChEBI" id="CHEBI:18420"/>
    </cofactor>
    <cofactor evidence="18">
        <name>Mn(2+)</name>
        <dbReference type="ChEBI" id="CHEBI:29035"/>
    </cofactor>
    <text evidence="18">Binds 1 Mg(2+) or Mn(2+) ion per subunit.</text>
</comment>